<gene>
    <name evidence="5 8" type="primary">prmC</name>
    <name evidence="8" type="ORF">G4L39_00790</name>
</gene>
<reference evidence="8 9" key="1">
    <citation type="submission" date="2020-02" db="EMBL/GenBank/DDBJ databases">
        <title>Draft genome sequence of Limisphaera ngatamarikiensis NGM72.4T, a thermophilic Verrucomicrobia grouped in subdivision 3.</title>
        <authorList>
            <person name="Carere C.R."/>
            <person name="Steen J."/>
            <person name="Hugenholtz P."/>
            <person name="Stott M.B."/>
        </authorList>
    </citation>
    <scope>NUCLEOTIDE SEQUENCE [LARGE SCALE GENOMIC DNA]</scope>
    <source>
        <strain evidence="8 9">NGM72.4</strain>
    </source>
</reference>
<accession>A0A6M1RT29</accession>
<dbReference type="InterPro" id="IPR040758">
    <property type="entry name" value="PrmC_N"/>
</dbReference>
<dbReference type="EC" id="2.1.1.297" evidence="5"/>
<evidence type="ECO:0000259" key="6">
    <source>
        <dbReference type="Pfam" id="PF05175"/>
    </source>
</evidence>
<dbReference type="GO" id="GO:0032259">
    <property type="term" value="P:methylation"/>
    <property type="evidence" value="ECO:0007669"/>
    <property type="project" value="UniProtKB-KW"/>
</dbReference>
<evidence type="ECO:0000256" key="5">
    <source>
        <dbReference type="HAMAP-Rule" id="MF_02126"/>
    </source>
</evidence>
<dbReference type="InterPro" id="IPR002052">
    <property type="entry name" value="DNA_methylase_N6_adenine_CS"/>
</dbReference>
<dbReference type="Gene3D" id="1.10.8.10">
    <property type="entry name" value="DNA helicase RuvA subunit, C-terminal domain"/>
    <property type="match status" value="1"/>
</dbReference>
<sequence>MTVLEAIQRSAEFLGRKGVDAPRLQAELLLAHVLRLPRLKLYLQFDRALTPAETDQLRELVRRRGQREPLQYILGRAAFCGRDLLVNPHVLIPRPETEQLAELGWTRLAACPGPRLALDVGTGSGCIAIALVEHCPDTRCVAVDVSPEALNVARENVAAAGLTDRIELLPSRELEAVPAQPRFDLIISNPPYIPSGDIASLQPEVRDHEPRTALDGGPDGLDAFRWLAPQARARIRPSGLLLLECGDGQPDAVVSILREHNWVVTAVHPDYTGRPRFVEARPG</sequence>
<comment type="catalytic activity">
    <reaction evidence="4 5">
        <text>L-glutaminyl-[peptide chain release factor] + S-adenosyl-L-methionine = N(5)-methyl-L-glutaminyl-[peptide chain release factor] + S-adenosyl-L-homocysteine + H(+)</text>
        <dbReference type="Rhea" id="RHEA:42896"/>
        <dbReference type="Rhea" id="RHEA-COMP:10271"/>
        <dbReference type="Rhea" id="RHEA-COMP:10272"/>
        <dbReference type="ChEBI" id="CHEBI:15378"/>
        <dbReference type="ChEBI" id="CHEBI:30011"/>
        <dbReference type="ChEBI" id="CHEBI:57856"/>
        <dbReference type="ChEBI" id="CHEBI:59789"/>
        <dbReference type="ChEBI" id="CHEBI:61891"/>
        <dbReference type="EC" id="2.1.1.297"/>
    </reaction>
</comment>
<comment type="similarity">
    <text evidence="5">Belongs to the protein N5-glutamine methyltransferase family. PrmC subfamily.</text>
</comment>
<dbReference type="InterPro" id="IPR050320">
    <property type="entry name" value="N5-glutamine_MTase"/>
</dbReference>
<dbReference type="NCBIfam" id="TIGR00536">
    <property type="entry name" value="hemK_fam"/>
    <property type="match status" value="1"/>
</dbReference>
<dbReference type="Gene3D" id="3.40.50.150">
    <property type="entry name" value="Vaccinia Virus protein VP39"/>
    <property type="match status" value="1"/>
</dbReference>
<name>A0A6M1RT29_9BACT</name>
<dbReference type="PROSITE" id="PS00092">
    <property type="entry name" value="N6_MTASE"/>
    <property type="match status" value="1"/>
</dbReference>
<feature type="binding site" evidence="5">
    <location>
        <position position="189"/>
    </location>
    <ligand>
        <name>S-adenosyl-L-methionine</name>
        <dbReference type="ChEBI" id="CHEBI:59789"/>
    </ligand>
</feature>
<dbReference type="Proteomes" id="UP000477311">
    <property type="component" value="Unassembled WGS sequence"/>
</dbReference>
<evidence type="ECO:0000256" key="4">
    <source>
        <dbReference type="ARBA" id="ARBA00048391"/>
    </source>
</evidence>
<dbReference type="CDD" id="cd02440">
    <property type="entry name" value="AdoMet_MTases"/>
    <property type="match status" value="1"/>
</dbReference>
<dbReference type="Pfam" id="PF05175">
    <property type="entry name" value="MTS"/>
    <property type="match status" value="1"/>
</dbReference>
<comment type="function">
    <text evidence="5">Methylates the class 1 translation termination release factors RF1/PrfA and RF2/PrfB on the glutamine residue of the universally conserved GGQ motif.</text>
</comment>
<comment type="caution">
    <text evidence="5">Lacks conserved residue(s) required for the propagation of feature annotation.</text>
</comment>
<dbReference type="Pfam" id="PF17827">
    <property type="entry name" value="PrmC_N"/>
    <property type="match status" value="1"/>
</dbReference>
<feature type="domain" description="Methyltransferase small" evidence="6">
    <location>
        <begin position="117"/>
        <end position="192"/>
    </location>
</feature>
<dbReference type="PANTHER" id="PTHR18895:SF74">
    <property type="entry name" value="MTRF1L RELEASE FACTOR GLUTAMINE METHYLTRANSFERASE"/>
    <property type="match status" value="1"/>
</dbReference>
<keyword evidence="1 5" id="KW-0489">Methyltransferase</keyword>
<evidence type="ECO:0000256" key="3">
    <source>
        <dbReference type="ARBA" id="ARBA00022691"/>
    </source>
</evidence>
<keyword evidence="3 5" id="KW-0949">S-adenosyl-L-methionine</keyword>
<dbReference type="GO" id="GO:0003676">
    <property type="term" value="F:nucleic acid binding"/>
    <property type="evidence" value="ECO:0007669"/>
    <property type="project" value="InterPro"/>
</dbReference>
<protein>
    <recommendedName>
        <fullName evidence="5">Release factor glutamine methyltransferase</fullName>
        <shortName evidence="5">RF MTase</shortName>
        <ecNumber evidence="5">2.1.1.297</ecNumber>
    </recommendedName>
    <alternativeName>
        <fullName evidence="5">N5-glutamine methyltransferase PrmC</fullName>
    </alternativeName>
    <alternativeName>
        <fullName evidence="5">Protein-(glutamine-N5) MTase PrmC</fullName>
    </alternativeName>
    <alternativeName>
        <fullName evidence="5">Protein-glutamine N-methyltransferase PrmC</fullName>
    </alternativeName>
</protein>
<evidence type="ECO:0000313" key="9">
    <source>
        <dbReference type="Proteomes" id="UP000477311"/>
    </source>
</evidence>
<feature type="binding site" evidence="5">
    <location>
        <begin position="189"/>
        <end position="192"/>
    </location>
    <ligand>
        <name>substrate</name>
    </ligand>
</feature>
<dbReference type="SUPFAM" id="SSF53335">
    <property type="entry name" value="S-adenosyl-L-methionine-dependent methyltransferases"/>
    <property type="match status" value="1"/>
</dbReference>
<feature type="binding site" evidence="5">
    <location>
        <position position="144"/>
    </location>
    <ligand>
        <name>S-adenosyl-L-methionine</name>
        <dbReference type="ChEBI" id="CHEBI:59789"/>
    </ligand>
</feature>
<evidence type="ECO:0000259" key="7">
    <source>
        <dbReference type="Pfam" id="PF17827"/>
    </source>
</evidence>
<dbReference type="HAMAP" id="MF_02126">
    <property type="entry name" value="RF_methyltr_PrmC"/>
    <property type="match status" value="1"/>
</dbReference>
<dbReference type="InterPro" id="IPR019874">
    <property type="entry name" value="RF_methyltr_PrmC"/>
</dbReference>
<dbReference type="AlphaFoldDB" id="A0A6M1RT29"/>
<dbReference type="InterPro" id="IPR007848">
    <property type="entry name" value="Small_mtfrase_dom"/>
</dbReference>
<comment type="caution">
    <text evidence="8">The sequence shown here is derived from an EMBL/GenBank/DDBJ whole genome shotgun (WGS) entry which is preliminary data.</text>
</comment>
<organism evidence="8 9">
    <name type="scientific">Limisphaera ngatamarikiensis</name>
    <dbReference type="NCBI Taxonomy" id="1324935"/>
    <lineage>
        <taxon>Bacteria</taxon>
        <taxon>Pseudomonadati</taxon>
        <taxon>Verrucomicrobiota</taxon>
        <taxon>Verrucomicrobiia</taxon>
        <taxon>Limisphaerales</taxon>
        <taxon>Limisphaeraceae</taxon>
        <taxon>Limisphaera</taxon>
    </lineage>
</organism>
<evidence type="ECO:0000256" key="2">
    <source>
        <dbReference type="ARBA" id="ARBA00022679"/>
    </source>
</evidence>
<dbReference type="PANTHER" id="PTHR18895">
    <property type="entry name" value="HEMK METHYLTRANSFERASE"/>
    <property type="match status" value="1"/>
</dbReference>
<feature type="domain" description="Release factor glutamine methyltransferase N-terminal" evidence="7">
    <location>
        <begin position="5"/>
        <end position="75"/>
    </location>
</feature>
<proteinExistence type="inferred from homology"/>
<dbReference type="EMBL" id="JAAKYA010000006">
    <property type="protein sequence ID" value="NGO37942.1"/>
    <property type="molecule type" value="Genomic_DNA"/>
</dbReference>
<dbReference type="RefSeq" id="WP_165105195.1">
    <property type="nucleotide sequence ID" value="NZ_JAAKYA010000006.1"/>
</dbReference>
<dbReference type="InterPro" id="IPR004556">
    <property type="entry name" value="HemK-like"/>
</dbReference>
<evidence type="ECO:0000256" key="1">
    <source>
        <dbReference type="ARBA" id="ARBA00022603"/>
    </source>
</evidence>
<keyword evidence="2 5" id="KW-0808">Transferase</keyword>
<dbReference type="NCBIfam" id="TIGR03534">
    <property type="entry name" value="RF_mod_PrmC"/>
    <property type="match status" value="1"/>
</dbReference>
<dbReference type="GO" id="GO:0102559">
    <property type="term" value="F:peptide chain release factor N(5)-glutamine methyltransferase activity"/>
    <property type="evidence" value="ECO:0007669"/>
    <property type="project" value="UniProtKB-EC"/>
</dbReference>
<keyword evidence="9" id="KW-1185">Reference proteome</keyword>
<dbReference type="InterPro" id="IPR029063">
    <property type="entry name" value="SAM-dependent_MTases_sf"/>
</dbReference>
<evidence type="ECO:0000313" key="8">
    <source>
        <dbReference type="EMBL" id="NGO37942.1"/>
    </source>
</evidence>
<feature type="binding site" evidence="5">
    <location>
        <begin position="121"/>
        <end position="125"/>
    </location>
    <ligand>
        <name>S-adenosyl-L-methionine</name>
        <dbReference type="ChEBI" id="CHEBI:59789"/>
    </ligand>
</feature>